<organism evidence="1 2">
    <name type="scientific">Solanum commersonii</name>
    <name type="common">Commerson's wild potato</name>
    <name type="synonym">Commerson's nightshade</name>
    <dbReference type="NCBI Taxonomy" id="4109"/>
    <lineage>
        <taxon>Eukaryota</taxon>
        <taxon>Viridiplantae</taxon>
        <taxon>Streptophyta</taxon>
        <taxon>Embryophyta</taxon>
        <taxon>Tracheophyta</taxon>
        <taxon>Spermatophyta</taxon>
        <taxon>Magnoliopsida</taxon>
        <taxon>eudicotyledons</taxon>
        <taxon>Gunneridae</taxon>
        <taxon>Pentapetalae</taxon>
        <taxon>asterids</taxon>
        <taxon>lamiids</taxon>
        <taxon>Solanales</taxon>
        <taxon>Solanaceae</taxon>
        <taxon>Solanoideae</taxon>
        <taxon>Solaneae</taxon>
        <taxon>Solanum</taxon>
    </lineage>
</organism>
<evidence type="ECO:0000313" key="2">
    <source>
        <dbReference type="Proteomes" id="UP000824120"/>
    </source>
</evidence>
<reference evidence="1 2" key="1">
    <citation type="submission" date="2020-09" db="EMBL/GenBank/DDBJ databases">
        <title>De no assembly of potato wild relative species, Solanum commersonii.</title>
        <authorList>
            <person name="Cho K."/>
        </authorList>
    </citation>
    <scope>NUCLEOTIDE SEQUENCE [LARGE SCALE GENOMIC DNA]</scope>
    <source>
        <strain evidence="1">LZ3.2</strain>
        <tissue evidence="1">Leaf</tissue>
    </source>
</reference>
<proteinExistence type="predicted"/>
<name>A0A9J5Y477_SOLCO</name>
<dbReference type="Proteomes" id="UP000824120">
    <property type="component" value="Chromosome 7"/>
</dbReference>
<sequence length="78" mass="8892">MRRKDLIMSTLINYVELFIVSSTTLCSDSQNTFIISILYALNLCSNSGASSHHVDVVAGWNIEHYLWGLFYCTRQDTN</sequence>
<dbReference type="AlphaFoldDB" id="A0A9J5Y477"/>
<evidence type="ECO:0000313" key="1">
    <source>
        <dbReference type="EMBL" id="KAG5595005.1"/>
    </source>
</evidence>
<accession>A0A9J5Y477</accession>
<gene>
    <name evidence="1" type="ORF">H5410_036237</name>
</gene>
<protein>
    <submittedName>
        <fullName evidence="1">Uncharacterized protein</fullName>
    </submittedName>
</protein>
<dbReference type="EMBL" id="JACXVP010000007">
    <property type="protein sequence ID" value="KAG5595005.1"/>
    <property type="molecule type" value="Genomic_DNA"/>
</dbReference>
<comment type="caution">
    <text evidence="1">The sequence shown here is derived from an EMBL/GenBank/DDBJ whole genome shotgun (WGS) entry which is preliminary data.</text>
</comment>
<dbReference type="OrthoDB" id="10593793at2759"/>
<keyword evidence="2" id="KW-1185">Reference proteome</keyword>